<dbReference type="PANTHER" id="PTHR23048:SF0">
    <property type="entry name" value="CALMODULIN LIKE 3"/>
    <property type="match status" value="1"/>
</dbReference>
<dbReference type="FunFam" id="1.10.238.10:FF:000001">
    <property type="entry name" value="Calmodulin 1"/>
    <property type="match status" value="1"/>
</dbReference>
<name>A0AAV7H545_DENCH</name>
<dbReference type="SMART" id="SM00054">
    <property type="entry name" value="EFh"/>
    <property type="match status" value="3"/>
</dbReference>
<dbReference type="Gene3D" id="1.10.238.10">
    <property type="entry name" value="EF-hand"/>
    <property type="match status" value="2"/>
</dbReference>
<dbReference type="AlphaFoldDB" id="A0AAV7H545"/>
<evidence type="ECO:0000256" key="2">
    <source>
        <dbReference type="ARBA" id="ARBA00022837"/>
    </source>
</evidence>
<dbReference type="GO" id="GO:0005509">
    <property type="term" value="F:calcium ion binding"/>
    <property type="evidence" value="ECO:0007669"/>
    <property type="project" value="InterPro"/>
</dbReference>
<dbReference type="InterPro" id="IPR011992">
    <property type="entry name" value="EF-hand-dom_pair"/>
</dbReference>
<evidence type="ECO:0000259" key="3">
    <source>
        <dbReference type="PROSITE" id="PS50222"/>
    </source>
</evidence>
<protein>
    <recommendedName>
        <fullName evidence="3">EF-hand domain-containing protein</fullName>
    </recommendedName>
</protein>
<evidence type="ECO:0000313" key="4">
    <source>
        <dbReference type="EMBL" id="KAH0468914.1"/>
    </source>
</evidence>
<dbReference type="Proteomes" id="UP000775213">
    <property type="component" value="Unassembled WGS sequence"/>
</dbReference>
<dbReference type="InterPro" id="IPR018247">
    <property type="entry name" value="EF_Hand_1_Ca_BS"/>
</dbReference>
<keyword evidence="2" id="KW-0106">Calcium</keyword>
<dbReference type="Pfam" id="PF13833">
    <property type="entry name" value="EF-hand_8"/>
    <property type="match status" value="1"/>
</dbReference>
<dbReference type="PANTHER" id="PTHR23048">
    <property type="entry name" value="MYOSIN LIGHT CHAIN 1, 3"/>
    <property type="match status" value="1"/>
</dbReference>
<feature type="domain" description="EF-hand" evidence="3">
    <location>
        <begin position="120"/>
        <end position="152"/>
    </location>
</feature>
<dbReference type="PROSITE" id="PS00018">
    <property type="entry name" value="EF_HAND_1"/>
    <property type="match status" value="1"/>
</dbReference>
<feature type="domain" description="EF-hand" evidence="3">
    <location>
        <begin position="84"/>
        <end position="119"/>
    </location>
</feature>
<keyword evidence="1" id="KW-0677">Repeat</keyword>
<dbReference type="EMBL" id="JAGFBR010000003">
    <property type="protein sequence ID" value="KAH0468914.1"/>
    <property type="molecule type" value="Genomic_DNA"/>
</dbReference>
<keyword evidence="5" id="KW-1185">Reference proteome</keyword>
<evidence type="ECO:0000313" key="5">
    <source>
        <dbReference type="Proteomes" id="UP000775213"/>
    </source>
</evidence>
<proteinExistence type="predicted"/>
<gene>
    <name evidence="4" type="ORF">IEQ34_002146</name>
</gene>
<dbReference type="GO" id="GO:0016460">
    <property type="term" value="C:myosin II complex"/>
    <property type="evidence" value="ECO:0007669"/>
    <property type="project" value="TreeGrafter"/>
</dbReference>
<accession>A0AAV7H545</accession>
<dbReference type="Pfam" id="PF13499">
    <property type="entry name" value="EF-hand_7"/>
    <property type="match status" value="1"/>
</dbReference>
<organism evidence="4 5">
    <name type="scientific">Dendrobium chrysotoxum</name>
    <name type="common">Orchid</name>
    <dbReference type="NCBI Taxonomy" id="161865"/>
    <lineage>
        <taxon>Eukaryota</taxon>
        <taxon>Viridiplantae</taxon>
        <taxon>Streptophyta</taxon>
        <taxon>Embryophyta</taxon>
        <taxon>Tracheophyta</taxon>
        <taxon>Spermatophyta</taxon>
        <taxon>Magnoliopsida</taxon>
        <taxon>Liliopsida</taxon>
        <taxon>Asparagales</taxon>
        <taxon>Orchidaceae</taxon>
        <taxon>Epidendroideae</taxon>
        <taxon>Malaxideae</taxon>
        <taxon>Dendrobiinae</taxon>
        <taxon>Dendrobium</taxon>
    </lineage>
</organism>
<sequence length="152" mass="17647">MPFASLIRREMGRQSEEFDRRMQVVRPGGCITMEEMIAIMKSIGRSPSNIEFTDIINHIDFDFRGNFDLTELFNLTTEIVEEINKEDELKEVFKVFDRDQKGFISATELKNVLISLGEKLTDEEAEQMIKEADFDGDGKVNYDDFVQTMKLM</sequence>
<reference evidence="4 5" key="1">
    <citation type="journal article" date="2021" name="Hortic Res">
        <title>Chromosome-scale assembly of the Dendrobium chrysotoxum genome enhances the understanding of orchid evolution.</title>
        <authorList>
            <person name="Zhang Y."/>
            <person name="Zhang G.Q."/>
            <person name="Zhang D."/>
            <person name="Liu X.D."/>
            <person name="Xu X.Y."/>
            <person name="Sun W.H."/>
            <person name="Yu X."/>
            <person name="Zhu X."/>
            <person name="Wang Z.W."/>
            <person name="Zhao X."/>
            <person name="Zhong W.Y."/>
            <person name="Chen H."/>
            <person name="Yin W.L."/>
            <person name="Huang T."/>
            <person name="Niu S.C."/>
            <person name="Liu Z.J."/>
        </authorList>
    </citation>
    <scope>NUCLEOTIDE SEQUENCE [LARGE SCALE GENOMIC DNA]</scope>
    <source>
        <strain evidence="4">Lindl</strain>
    </source>
</reference>
<dbReference type="InterPro" id="IPR002048">
    <property type="entry name" value="EF_hand_dom"/>
</dbReference>
<dbReference type="InterPro" id="IPR050230">
    <property type="entry name" value="CALM/Myosin/TropC-like"/>
</dbReference>
<dbReference type="CDD" id="cd00051">
    <property type="entry name" value="EFh"/>
    <property type="match status" value="1"/>
</dbReference>
<comment type="caution">
    <text evidence="4">The sequence shown here is derived from an EMBL/GenBank/DDBJ whole genome shotgun (WGS) entry which is preliminary data.</text>
</comment>
<dbReference type="PROSITE" id="PS50222">
    <property type="entry name" value="EF_HAND_2"/>
    <property type="match status" value="2"/>
</dbReference>
<dbReference type="SUPFAM" id="SSF47473">
    <property type="entry name" value="EF-hand"/>
    <property type="match status" value="1"/>
</dbReference>
<evidence type="ECO:0000256" key="1">
    <source>
        <dbReference type="ARBA" id="ARBA00022737"/>
    </source>
</evidence>